<evidence type="ECO:0000259" key="4">
    <source>
        <dbReference type="Pfam" id="PF04500"/>
    </source>
</evidence>
<proteinExistence type="predicted"/>
<dbReference type="Gene3D" id="2.20.25.240">
    <property type="match status" value="1"/>
</dbReference>
<protein>
    <submittedName>
        <fullName evidence="7">Uncharacterized protein LOC112691311</fullName>
    </submittedName>
</protein>
<dbReference type="Proteomes" id="UP000694846">
    <property type="component" value="Unplaced"/>
</dbReference>
<evidence type="ECO:0000256" key="3">
    <source>
        <dbReference type="ARBA" id="ARBA00022833"/>
    </source>
</evidence>
<keyword evidence="6" id="KW-1185">Reference proteome</keyword>
<keyword evidence="1" id="KW-0479">Metal-binding</keyword>
<dbReference type="InterPro" id="IPR007588">
    <property type="entry name" value="Znf_FLYWCH"/>
</dbReference>
<keyword evidence="2" id="KW-0863">Zinc-finger</keyword>
<reference evidence="7" key="1">
    <citation type="submission" date="2025-08" db="UniProtKB">
        <authorList>
            <consortium name="RefSeq"/>
        </authorList>
    </citation>
    <scope>IDENTIFICATION</scope>
    <source>
        <tissue evidence="7">Whole body</tissue>
    </source>
</reference>
<evidence type="ECO:0000259" key="5">
    <source>
        <dbReference type="Pfam" id="PF10551"/>
    </source>
</evidence>
<dbReference type="Pfam" id="PF04500">
    <property type="entry name" value="FLYWCH"/>
    <property type="match status" value="1"/>
</dbReference>
<keyword evidence="3" id="KW-0862">Zinc</keyword>
<accession>A0A8B8GE90</accession>
<dbReference type="OrthoDB" id="6600901at2759"/>
<evidence type="ECO:0000313" key="6">
    <source>
        <dbReference type="Proteomes" id="UP000694846"/>
    </source>
</evidence>
<gene>
    <name evidence="7" type="primary">LOC112691311</name>
</gene>
<organism evidence="6 7">
    <name type="scientific">Sipha flava</name>
    <name type="common">yellow sugarcane aphid</name>
    <dbReference type="NCBI Taxonomy" id="143950"/>
    <lineage>
        <taxon>Eukaryota</taxon>
        <taxon>Metazoa</taxon>
        <taxon>Ecdysozoa</taxon>
        <taxon>Arthropoda</taxon>
        <taxon>Hexapoda</taxon>
        <taxon>Insecta</taxon>
        <taxon>Pterygota</taxon>
        <taxon>Neoptera</taxon>
        <taxon>Paraneoptera</taxon>
        <taxon>Hemiptera</taxon>
        <taxon>Sternorrhyncha</taxon>
        <taxon>Aphidomorpha</taxon>
        <taxon>Aphidoidea</taxon>
        <taxon>Aphididae</taxon>
        <taxon>Sipha</taxon>
    </lineage>
</organism>
<dbReference type="GO" id="GO:0008270">
    <property type="term" value="F:zinc ion binding"/>
    <property type="evidence" value="ECO:0007669"/>
    <property type="project" value="UniProtKB-KW"/>
</dbReference>
<dbReference type="Pfam" id="PF10551">
    <property type="entry name" value="MULE"/>
    <property type="match status" value="1"/>
</dbReference>
<evidence type="ECO:0000256" key="2">
    <source>
        <dbReference type="ARBA" id="ARBA00022771"/>
    </source>
</evidence>
<dbReference type="RefSeq" id="XP_025421263.1">
    <property type="nucleotide sequence ID" value="XM_025565478.1"/>
</dbReference>
<dbReference type="AlphaFoldDB" id="A0A8B8GE90"/>
<sequence>MEVITNRNRQIIVHEGYQYIFDKLGTGNVTKLYRCRRDIHCKGRIKVSSDGVIEVTGDHGGHDESPVGIEIASTITNIKKRALETMEAPAMAINQCIEGLTIAGKGALTSVNNLKNIVRRVRRHNGPQIPVAPLTLMELEIPEEYKKYEVEPGQFESFLLCDTGPGANRVLIFGRQRGLEILATSNEWFVDGTFKIAPNLFSQVFVILGSHNSGVHPCLYALLPNKNQATYNRLLVEIKNLAPGIIAGSISVDFEIAIHNAFRTEFPNIEIRGCFFHLLQNMKKQVAAVGLMVDYRNDADFNLHARMITALAFVPPEDVAAYFEMLSVEIEAVYPPLQPILDWLKTYYIGMLRREGVRRIPSFPIPTWNLYYRVLAEQMANNGALNERLSNLLIIAVESDVSGKIKMM</sequence>
<name>A0A8B8GE90_9HEMI</name>
<dbReference type="GeneID" id="112691311"/>
<feature type="domain" description="MULE transposase" evidence="5">
    <location>
        <begin position="188"/>
        <end position="281"/>
    </location>
</feature>
<evidence type="ECO:0000313" key="7">
    <source>
        <dbReference type="RefSeq" id="XP_025421263.1"/>
    </source>
</evidence>
<dbReference type="InterPro" id="IPR018289">
    <property type="entry name" value="MULE_transposase_dom"/>
</dbReference>
<feature type="domain" description="FLYWCH-type" evidence="4">
    <location>
        <begin position="4"/>
        <end position="59"/>
    </location>
</feature>
<evidence type="ECO:0000256" key="1">
    <source>
        <dbReference type="ARBA" id="ARBA00022723"/>
    </source>
</evidence>